<gene>
    <name evidence="1" type="ORF">P154DRAFT_448421</name>
</gene>
<evidence type="ECO:0000313" key="2">
    <source>
        <dbReference type="Proteomes" id="UP000799779"/>
    </source>
</evidence>
<evidence type="ECO:0000313" key="1">
    <source>
        <dbReference type="EMBL" id="KAF1994109.1"/>
    </source>
</evidence>
<sequence length="52" mass="6223">QEQRLVVEKSIKYRGTTSIKLKVLHFIYKENEENIIRLKKLFQKNGCNCLDI</sequence>
<accession>A0A6A5VZK5</accession>
<dbReference type="OrthoDB" id="4227485at2759"/>
<name>A0A6A5VZK5_9PLEO</name>
<proteinExistence type="predicted"/>
<dbReference type="EMBL" id="ML977671">
    <property type="protein sequence ID" value="KAF1994109.1"/>
    <property type="molecule type" value="Genomic_DNA"/>
</dbReference>
<keyword evidence="2" id="KW-1185">Reference proteome</keyword>
<feature type="non-terminal residue" evidence="1">
    <location>
        <position position="1"/>
    </location>
</feature>
<reference evidence="1" key="1">
    <citation type="journal article" date="2020" name="Stud. Mycol.">
        <title>101 Dothideomycetes genomes: a test case for predicting lifestyles and emergence of pathogens.</title>
        <authorList>
            <person name="Haridas S."/>
            <person name="Albert R."/>
            <person name="Binder M."/>
            <person name="Bloem J."/>
            <person name="Labutti K."/>
            <person name="Salamov A."/>
            <person name="Andreopoulos B."/>
            <person name="Baker S."/>
            <person name="Barry K."/>
            <person name="Bills G."/>
            <person name="Bluhm B."/>
            <person name="Cannon C."/>
            <person name="Castanera R."/>
            <person name="Culley D."/>
            <person name="Daum C."/>
            <person name="Ezra D."/>
            <person name="Gonzalez J."/>
            <person name="Henrissat B."/>
            <person name="Kuo A."/>
            <person name="Liang C."/>
            <person name="Lipzen A."/>
            <person name="Lutzoni F."/>
            <person name="Magnuson J."/>
            <person name="Mondo S."/>
            <person name="Nolan M."/>
            <person name="Ohm R."/>
            <person name="Pangilinan J."/>
            <person name="Park H.-J."/>
            <person name="Ramirez L."/>
            <person name="Alfaro M."/>
            <person name="Sun H."/>
            <person name="Tritt A."/>
            <person name="Yoshinaga Y."/>
            <person name="Zwiers L.-H."/>
            <person name="Turgeon B."/>
            <person name="Goodwin S."/>
            <person name="Spatafora J."/>
            <person name="Crous P."/>
            <person name="Grigoriev I."/>
        </authorList>
    </citation>
    <scope>NUCLEOTIDE SEQUENCE</scope>
    <source>
        <strain evidence="1">CBS 123094</strain>
    </source>
</reference>
<protein>
    <submittedName>
        <fullName evidence="1">Uncharacterized protein</fullName>
    </submittedName>
</protein>
<dbReference type="AlphaFoldDB" id="A0A6A5VZK5"/>
<organism evidence="1 2">
    <name type="scientific">Amniculicola lignicola CBS 123094</name>
    <dbReference type="NCBI Taxonomy" id="1392246"/>
    <lineage>
        <taxon>Eukaryota</taxon>
        <taxon>Fungi</taxon>
        <taxon>Dikarya</taxon>
        <taxon>Ascomycota</taxon>
        <taxon>Pezizomycotina</taxon>
        <taxon>Dothideomycetes</taxon>
        <taxon>Pleosporomycetidae</taxon>
        <taxon>Pleosporales</taxon>
        <taxon>Amniculicolaceae</taxon>
        <taxon>Amniculicola</taxon>
    </lineage>
</organism>
<dbReference type="Proteomes" id="UP000799779">
    <property type="component" value="Unassembled WGS sequence"/>
</dbReference>